<sequence length="154" mass="16552">MKEKVFSLEYWLLFHLLLLLGNAVTSTANTTTTSLGSTTLSSGTDTTISSVTSSSTAPPREEENPSGHLRPGEVVLVTLASVAMAVILLTGLLFYFRNSPSLRNLFNVDLLPLPLLCPHGCYEVPEGSRATGTDFRGELSSPAARELTGRQAWP</sequence>
<reference evidence="1" key="2">
    <citation type="submission" date="2025-03" db="EMBL/GenBank/DDBJ databases">
        <authorList>
            <consortium name="ELIXIR-Norway"/>
            <consortium name="Elixir Norway"/>
        </authorList>
    </citation>
    <scope>NUCLEOTIDE SEQUENCE</scope>
</reference>
<dbReference type="EMBL" id="OX596112">
    <property type="protein sequence ID" value="CAN0392417.1"/>
    <property type="molecule type" value="Genomic_DNA"/>
</dbReference>
<accession>A0AC59ZEX4</accession>
<proteinExistence type="predicted"/>
<name>A0AC59ZEX4_RANTA</name>
<reference evidence="1" key="1">
    <citation type="submission" date="2023-05" db="EMBL/GenBank/DDBJ databases">
        <authorList>
            <consortium name="ELIXIR-Norway"/>
        </authorList>
    </citation>
    <scope>NUCLEOTIDE SEQUENCE</scope>
</reference>
<protein>
    <submittedName>
        <fullName evidence="1">Uncharacterized protein</fullName>
    </submittedName>
</protein>
<organism evidence="1 2">
    <name type="scientific">Rangifer tarandus platyrhynchus</name>
    <name type="common">Svalbard reindeer</name>
    <dbReference type="NCBI Taxonomy" id="3082113"/>
    <lineage>
        <taxon>Eukaryota</taxon>
        <taxon>Metazoa</taxon>
        <taxon>Chordata</taxon>
        <taxon>Craniata</taxon>
        <taxon>Vertebrata</taxon>
        <taxon>Euteleostomi</taxon>
        <taxon>Mammalia</taxon>
        <taxon>Eutheria</taxon>
        <taxon>Laurasiatheria</taxon>
        <taxon>Artiodactyla</taxon>
        <taxon>Ruminantia</taxon>
        <taxon>Pecora</taxon>
        <taxon>Cervidae</taxon>
        <taxon>Odocoileinae</taxon>
        <taxon>Rangifer</taxon>
    </lineage>
</organism>
<gene>
    <name evidence="1" type="ORF">MRATA1EN22A_LOCUS17402</name>
</gene>
<evidence type="ECO:0000313" key="2">
    <source>
        <dbReference type="Proteomes" id="UP001162501"/>
    </source>
</evidence>
<evidence type="ECO:0000313" key="1">
    <source>
        <dbReference type="EMBL" id="CAN0392417.1"/>
    </source>
</evidence>
<dbReference type="Proteomes" id="UP001162501">
    <property type="component" value="Chromosome 28"/>
</dbReference>